<feature type="domain" description="Antitoxin Xre-like helix-turn-helix" evidence="2">
    <location>
        <begin position="32"/>
        <end position="91"/>
    </location>
</feature>
<dbReference type="InterPro" id="IPR024467">
    <property type="entry name" value="Xre/MbcA/ParS-like_toxin-bd"/>
</dbReference>
<sequence length="150" mass="16286">MAITNVFTPASAANKVIGFWQSVGVPARGASLYEALHTGLPFEVYAKLAKVSGIEKSELASATVIASATLQRRAKAGKFNRDESDRLYRFAEVYKSALDLFEGEGVDATRWLRNPVRGLGNKRPIDMLSTSAETEAVLNLIGRLEHGVFA</sequence>
<accession>A0A330M3D0</accession>
<dbReference type="Pfam" id="PF09722">
    <property type="entry name" value="Xre_MbcA_ParS_C"/>
    <property type="match status" value="1"/>
</dbReference>
<dbReference type="Proteomes" id="UP000250123">
    <property type="component" value="Chromosome SHEWBE"/>
</dbReference>
<proteinExistence type="predicted"/>
<feature type="domain" description="Antitoxin Xre/MbcA/ParS-like toxin-binding" evidence="1">
    <location>
        <begin position="97"/>
        <end position="147"/>
    </location>
</feature>
<dbReference type="GO" id="GO:0003677">
    <property type="term" value="F:DNA binding"/>
    <property type="evidence" value="ECO:0007669"/>
    <property type="project" value="InterPro"/>
</dbReference>
<gene>
    <name evidence="3" type="ORF">SHEWBE_2669</name>
</gene>
<dbReference type="NCBIfam" id="TIGR02293">
    <property type="entry name" value="TAS_TIGR02293"/>
    <property type="match status" value="1"/>
</dbReference>
<evidence type="ECO:0000313" key="3">
    <source>
        <dbReference type="EMBL" id="SQH76632.1"/>
    </source>
</evidence>
<dbReference type="KEGG" id="sbk:SHEWBE_2669"/>
<dbReference type="Pfam" id="PF20432">
    <property type="entry name" value="Xre-like-HTH"/>
    <property type="match status" value="1"/>
</dbReference>
<evidence type="ECO:0000259" key="2">
    <source>
        <dbReference type="Pfam" id="PF20432"/>
    </source>
</evidence>
<dbReference type="InterPro" id="IPR046847">
    <property type="entry name" value="Xre-like_HTH"/>
</dbReference>
<organism evidence="3 4">
    <name type="scientific">Shewanella benthica</name>
    <dbReference type="NCBI Taxonomy" id="43661"/>
    <lineage>
        <taxon>Bacteria</taxon>
        <taxon>Pseudomonadati</taxon>
        <taxon>Pseudomonadota</taxon>
        <taxon>Gammaproteobacteria</taxon>
        <taxon>Alteromonadales</taxon>
        <taxon>Shewanellaceae</taxon>
        <taxon>Shewanella</taxon>
    </lineage>
</organism>
<dbReference type="InterPro" id="IPR011979">
    <property type="entry name" value="Antitox_Xre"/>
</dbReference>
<evidence type="ECO:0000259" key="1">
    <source>
        <dbReference type="Pfam" id="PF09722"/>
    </source>
</evidence>
<dbReference type="RefSeq" id="WP_112352762.1">
    <property type="nucleotide sequence ID" value="NZ_LS483452.1"/>
</dbReference>
<evidence type="ECO:0000313" key="4">
    <source>
        <dbReference type="Proteomes" id="UP000250123"/>
    </source>
</evidence>
<dbReference type="AlphaFoldDB" id="A0A330M3D0"/>
<protein>
    <submittedName>
        <fullName evidence="3">Uncharacterized protein</fullName>
    </submittedName>
</protein>
<dbReference type="OrthoDB" id="8595277at2"/>
<dbReference type="EMBL" id="LS483452">
    <property type="protein sequence ID" value="SQH76632.1"/>
    <property type="molecule type" value="Genomic_DNA"/>
</dbReference>
<reference evidence="4" key="1">
    <citation type="submission" date="2018-06" db="EMBL/GenBank/DDBJ databases">
        <authorList>
            <person name="Cea G.-C."/>
            <person name="William W."/>
        </authorList>
    </citation>
    <scope>NUCLEOTIDE SEQUENCE [LARGE SCALE GENOMIC DNA]</scope>
    <source>
        <strain evidence="4">DB21MT-2</strain>
    </source>
</reference>
<name>A0A330M3D0_9GAMM</name>